<dbReference type="Pfam" id="PF06475">
    <property type="entry name" value="Glycolipid_bind"/>
    <property type="match status" value="1"/>
</dbReference>
<evidence type="ECO:0000313" key="1">
    <source>
        <dbReference type="EMBL" id="CAB3751585.1"/>
    </source>
</evidence>
<gene>
    <name evidence="1" type="ORF">LMG29542_01504</name>
</gene>
<accession>A0A6J5DF44</accession>
<dbReference type="SUPFAM" id="SSF159275">
    <property type="entry name" value="PA1994-like"/>
    <property type="match status" value="1"/>
</dbReference>
<keyword evidence="2" id="KW-1185">Reference proteome</keyword>
<dbReference type="InterPro" id="IPR009467">
    <property type="entry name" value="Glycolipid-bd_prot_put"/>
</dbReference>
<sequence>MREVRWASQEDEGIEHLAFDARADGFHVESAVVGQRYGKSYGLYYSVLCDPQWRATHAYLKVVGGAELELHGDGEGHWRDGHGLTLSALEGCIDIDIAATPYTNTLPILRLKLARGERRPIAVVYISTPDLQVTRVEQAYTCIEPDVEYRYEGIFRDFAANMKIDEDGLVIDYPTLFTRLPPVVGTNRTVPAACE</sequence>
<dbReference type="AlphaFoldDB" id="A0A6J5DF44"/>
<dbReference type="RefSeq" id="WP_175225838.1">
    <property type="nucleotide sequence ID" value="NZ_CADIKH010000006.1"/>
</dbReference>
<name>A0A6J5DF44_9BURK</name>
<organism evidence="1 2">
    <name type="scientific">Paraburkholderia humisilvae</name>
    <dbReference type="NCBI Taxonomy" id="627669"/>
    <lineage>
        <taxon>Bacteria</taxon>
        <taxon>Pseudomonadati</taxon>
        <taxon>Pseudomonadota</taxon>
        <taxon>Betaproteobacteria</taxon>
        <taxon>Burkholderiales</taxon>
        <taxon>Burkholderiaceae</taxon>
        <taxon>Paraburkholderia</taxon>
    </lineage>
</organism>
<reference evidence="1 2" key="1">
    <citation type="submission" date="2020-04" db="EMBL/GenBank/DDBJ databases">
        <authorList>
            <person name="De Canck E."/>
        </authorList>
    </citation>
    <scope>NUCLEOTIDE SEQUENCE [LARGE SCALE GENOMIC DNA]</scope>
    <source>
        <strain evidence="1 2">LMG 29542</strain>
    </source>
</reference>
<evidence type="ECO:0000313" key="2">
    <source>
        <dbReference type="Proteomes" id="UP000494363"/>
    </source>
</evidence>
<dbReference type="EMBL" id="CADIKH010000006">
    <property type="protein sequence ID" value="CAB3751585.1"/>
    <property type="molecule type" value="Genomic_DNA"/>
</dbReference>
<dbReference type="Proteomes" id="UP000494363">
    <property type="component" value="Unassembled WGS sequence"/>
</dbReference>
<protein>
    <submittedName>
        <fullName evidence="1">Uncharacterized protein</fullName>
    </submittedName>
</protein>
<proteinExistence type="predicted"/>